<dbReference type="InterPro" id="IPR030395">
    <property type="entry name" value="GP_PDE_dom"/>
</dbReference>
<dbReference type="Proteomes" id="UP000680304">
    <property type="component" value="Unassembled WGS sequence"/>
</dbReference>
<dbReference type="Gene3D" id="3.20.20.190">
    <property type="entry name" value="Phosphatidylinositol (PI) phosphodiesterase"/>
    <property type="match status" value="1"/>
</dbReference>
<organism evidence="3 4">
    <name type="scientific">Paenibacillus cisolokensis</name>
    <dbReference type="NCBI Taxonomy" id="1658519"/>
    <lineage>
        <taxon>Bacteria</taxon>
        <taxon>Bacillati</taxon>
        <taxon>Bacillota</taxon>
        <taxon>Bacilli</taxon>
        <taxon>Bacillales</taxon>
        <taxon>Paenibacillaceae</taxon>
        <taxon>Paenibacillus</taxon>
    </lineage>
</organism>
<sequence length="288" mass="32524">MKLYAKMTASALALLSMLTVGSWLHPLLPDGAPPYRAKPVNAAHRGGMGAAPENTMAAFDMSASIPADYIELDVRTSRDGRLVVIHDDTVDRTTDGTGSVKEMTVSELRKLDAGSAFHRRFRGERIPLLEEVLDRYAGKIGLLIEMKEHDPEAASRLAEVLGRYAFALPQQRAVRPELAGDRRAGIIVQSFHLEFLNKFHRLRPDVPLALLVERGRRLRDADLFEYTAYIRYVNLHWKDADIRTIQRLHAFGLLTLPYTVRRYAQMTRLLKAGADGWITDYPARFRSL</sequence>
<feature type="chain" id="PRO_5046850162" evidence="1">
    <location>
        <begin position="23"/>
        <end position="288"/>
    </location>
</feature>
<name>A0ABQ4NEH8_9BACL</name>
<dbReference type="PANTHER" id="PTHR46211:SF14">
    <property type="entry name" value="GLYCEROPHOSPHODIESTER PHOSPHODIESTERASE"/>
    <property type="match status" value="1"/>
</dbReference>
<evidence type="ECO:0000259" key="2">
    <source>
        <dbReference type="PROSITE" id="PS51704"/>
    </source>
</evidence>
<dbReference type="Pfam" id="PF03009">
    <property type="entry name" value="GDPD"/>
    <property type="match status" value="1"/>
</dbReference>
<accession>A0ABQ4NEH8</accession>
<dbReference type="PANTHER" id="PTHR46211">
    <property type="entry name" value="GLYCEROPHOSPHORYL DIESTER PHOSPHODIESTERASE"/>
    <property type="match status" value="1"/>
</dbReference>
<dbReference type="RefSeq" id="WP_213530891.1">
    <property type="nucleotide sequence ID" value="NZ_BOVJ01000174.1"/>
</dbReference>
<dbReference type="EMBL" id="BOVJ01000174">
    <property type="protein sequence ID" value="GIQ66349.1"/>
    <property type="molecule type" value="Genomic_DNA"/>
</dbReference>
<feature type="domain" description="GP-PDE" evidence="2">
    <location>
        <begin position="39"/>
        <end position="288"/>
    </location>
</feature>
<feature type="signal peptide" evidence="1">
    <location>
        <begin position="1"/>
        <end position="22"/>
    </location>
</feature>
<protein>
    <submittedName>
        <fullName evidence="3">Glycerophosphoryl diester phosphodiesterase YhdW</fullName>
    </submittedName>
</protein>
<evidence type="ECO:0000313" key="3">
    <source>
        <dbReference type="EMBL" id="GIQ66349.1"/>
    </source>
</evidence>
<evidence type="ECO:0000313" key="4">
    <source>
        <dbReference type="Proteomes" id="UP000680304"/>
    </source>
</evidence>
<dbReference type="PROSITE" id="PS51704">
    <property type="entry name" value="GP_PDE"/>
    <property type="match status" value="1"/>
</dbReference>
<keyword evidence="4" id="KW-1185">Reference proteome</keyword>
<evidence type="ECO:0000256" key="1">
    <source>
        <dbReference type="SAM" id="SignalP"/>
    </source>
</evidence>
<proteinExistence type="predicted"/>
<comment type="caution">
    <text evidence="3">The sequence shown here is derived from an EMBL/GenBank/DDBJ whole genome shotgun (WGS) entry which is preliminary data.</text>
</comment>
<gene>
    <name evidence="3" type="primary">yhdW_2</name>
    <name evidence="3" type="ORF">PACILC2_49170</name>
</gene>
<reference evidence="3 4" key="1">
    <citation type="submission" date="2021-04" db="EMBL/GenBank/DDBJ databases">
        <title>Draft genome sequence of Paenibacillus cisolokensis, LC2-13A.</title>
        <authorList>
            <person name="Uke A."/>
            <person name="Chhe C."/>
            <person name="Baramee S."/>
            <person name="Kosugi A."/>
        </authorList>
    </citation>
    <scope>NUCLEOTIDE SEQUENCE [LARGE SCALE GENOMIC DNA]</scope>
    <source>
        <strain evidence="3 4">LC2-13A</strain>
    </source>
</reference>
<dbReference type="SUPFAM" id="SSF51695">
    <property type="entry name" value="PLC-like phosphodiesterases"/>
    <property type="match status" value="1"/>
</dbReference>
<keyword evidence="1" id="KW-0732">Signal</keyword>
<dbReference type="InterPro" id="IPR017946">
    <property type="entry name" value="PLC-like_Pdiesterase_TIM-brl"/>
</dbReference>